<feature type="compositionally biased region" description="Basic and acidic residues" evidence="1">
    <location>
        <begin position="19"/>
        <end position="29"/>
    </location>
</feature>
<dbReference type="SUPFAM" id="SSF52540">
    <property type="entry name" value="P-loop containing nucleoside triphosphate hydrolases"/>
    <property type="match status" value="1"/>
</dbReference>
<name>A0A1H4CYK4_9RHOB</name>
<dbReference type="Gene3D" id="3.40.50.300">
    <property type="entry name" value="P-loop containing nucleotide triphosphate hydrolases"/>
    <property type="match status" value="1"/>
</dbReference>
<dbReference type="STRING" id="89524.SAMN05444370_108110"/>
<sequence length="255" mass="26205">MTAAGTEPGAAPGAAEEPQDGRRDGREDMPQEGRAVVLALEGVVKRAGRRTVLSGVDARFATGELTAIRGKRGSGKSSLARLLAGVSFADAGRIRRAGLAAPIVGSGAGFLGGAPALRGLELRAAAYGLELAGYTAATAGFLEDAEALSRDFGRIVGRDRTALLYASAYLVPAPVYVVDGAPLPADAALRKALRPLLQAARGRAAVIWIADEKASVSAYRPERALRLENGVLRDDPEALAESAAARKDEAAPAPA</sequence>
<protein>
    <submittedName>
        <fullName evidence="3">ABC-type polysaccharide/polyol phosphate transport system, ATPase component</fullName>
    </submittedName>
</protein>
<evidence type="ECO:0000313" key="3">
    <source>
        <dbReference type="EMBL" id="SEA65378.1"/>
    </source>
</evidence>
<feature type="region of interest" description="Disordered" evidence="1">
    <location>
        <begin position="1"/>
        <end position="29"/>
    </location>
</feature>
<dbReference type="GO" id="GO:0016887">
    <property type="term" value="F:ATP hydrolysis activity"/>
    <property type="evidence" value="ECO:0007669"/>
    <property type="project" value="InterPro"/>
</dbReference>
<dbReference type="GO" id="GO:0005524">
    <property type="term" value="F:ATP binding"/>
    <property type="evidence" value="ECO:0007669"/>
    <property type="project" value="InterPro"/>
</dbReference>
<organism evidence="3 4">
    <name type="scientific">Rubrimonas cliftonensis</name>
    <dbReference type="NCBI Taxonomy" id="89524"/>
    <lineage>
        <taxon>Bacteria</taxon>
        <taxon>Pseudomonadati</taxon>
        <taxon>Pseudomonadota</taxon>
        <taxon>Alphaproteobacteria</taxon>
        <taxon>Rhodobacterales</taxon>
        <taxon>Paracoccaceae</taxon>
        <taxon>Rubrimonas</taxon>
    </lineage>
</organism>
<dbReference type="EMBL" id="FNQM01000008">
    <property type="protein sequence ID" value="SEA65378.1"/>
    <property type="molecule type" value="Genomic_DNA"/>
</dbReference>
<reference evidence="3 4" key="1">
    <citation type="submission" date="2016-10" db="EMBL/GenBank/DDBJ databases">
        <authorList>
            <person name="de Groot N.N."/>
        </authorList>
    </citation>
    <scope>NUCLEOTIDE SEQUENCE [LARGE SCALE GENOMIC DNA]</scope>
    <source>
        <strain evidence="3 4">DSM 15345</strain>
    </source>
</reference>
<evidence type="ECO:0000313" key="4">
    <source>
        <dbReference type="Proteomes" id="UP000198703"/>
    </source>
</evidence>
<evidence type="ECO:0000256" key="1">
    <source>
        <dbReference type="SAM" id="MobiDB-lite"/>
    </source>
</evidence>
<dbReference type="AlphaFoldDB" id="A0A1H4CYK4"/>
<dbReference type="PROSITE" id="PS50893">
    <property type="entry name" value="ABC_TRANSPORTER_2"/>
    <property type="match status" value="1"/>
</dbReference>
<feature type="domain" description="ABC transporter" evidence="2">
    <location>
        <begin position="38"/>
        <end position="254"/>
    </location>
</feature>
<dbReference type="Proteomes" id="UP000198703">
    <property type="component" value="Unassembled WGS sequence"/>
</dbReference>
<keyword evidence="4" id="KW-1185">Reference proteome</keyword>
<dbReference type="RefSeq" id="WP_093254302.1">
    <property type="nucleotide sequence ID" value="NZ_FNQM01000008.1"/>
</dbReference>
<dbReference type="Pfam" id="PF00005">
    <property type="entry name" value="ABC_tran"/>
    <property type="match status" value="1"/>
</dbReference>
<dbReference type="InterPro" id="IPR003439">
    <property type="entry name" value="ABC_transporter-like_ATP-bd"/>
</dbReference>
<dbReference type="InterPro" id="IPR027417">
    <property type="entry name" value="P-loop_NTPase"/>
</dbReference>
<dbReference type="OrthoDB" id="9778870at2"/>
<feature type="compositionally biased region" description="Low complexity" evidence="1">
    <location>
        <begin position="1"/>
        <end position="16"/>
    </location>
</feature>
<gene>
    <name evidence="3" type="ORF">SAMN05444370_108110</name>
</gene>
<proteinExistence type="predicted"/>
<evidence type="ECO:0000259" key="2">
    <source>
        <dbReference type="PROSITE" id="PS50893"/>
    </source>
</evidence>
<accession>A0A1H4CYK4</accession>